<keyword evidence="5" id="KW-0732">Signal</keyword>
<dbReference type="GO" id="GO:0004869">
    <property type="term" value="F:cysteine-type endopeptidase inhibitor activity"/>
    <property type="evidence" value="ECO:0007669"/>
    <property type="project" value="UniProtKB-KW"/>
</dbReference>
<dbReference type="GeneID" id="118222598"/>
<dbReference type="SMART" id="SM00043">
    <property type="entry name" value="CY"/>
    <property type="match status" value="1"/>
</dbReference>
<evidence type="ECO:0000313" key="7">
    <source>
        <dbReference type="EMBL" id="JAH98737.1"/>
    </source>
</evidence>
<keyword evidence="4" id="KW-1015">Disulfide bond</keyword>
<dbReference type="Pfam" id="PF00031">
    <property type="entry name" value="Cystatin"/>
    <property type="match status" value="1"/>
</dbReference>
<dbReference type="Gene3D" id="3.10.450.10">
    <property type="match status" value="1"/>
</dbReference>
<dbReference type="KEGG" id="aang:118222598"/>
<dbReference type="GO" id="GO:0031982">
    <property type="term" value="C:vesicle"/>
    <property type="evidence" value="ECO:0007669"/>
    <property type="project" value="TreeGrafter"/>
</dbReference>
<dbReference type="GO" id="GO:0005615">
    <property type="term" value="C:extracellular space"/>
    <property type="evidence" value="ECO:0007669"/>
    <property type="project" value="TreeGrafter"/>
</dbReference>
<dbReference type="CDD" id="cd00042">
    <property type="entry name" value="CY"/>
    <property type="match status" value="1"/>
</dbReference>
<feature type="chain" id="PRO_5018629273" description="Cystatin domain-containing protein" evidence="5">
    <location>
        <begin position="20"/>
        <end position="132"/>
    </location>
</feature>
<dbReference type="InterPro" id="IPR000010">
    <property type="entry name" value="Cystatin_dom"/>
</dbReference>
<keyword evidence="2" id="KW-0646">Protease inhibitor</keyword>
<dbReference type="InterPro" id="IPR046350">
    <property type="entry name" value="Cystatin_sf"/>
</dbReference>
<accession>A0A0E9X7P9</accession>
<evidence type="ECO:0000256" key="5">
    <source>
        <dbReference type="SAM" id="SignalP"/>
    </source>
</evidence>
<name>A0A0E9X7P9_ANGAN</name>
<protein>
    <recommendedName>
        <fullName evidence="6">Cystatin domain-containing protein</fullName>
    </recommendedName>
</protein>
<dbReference type="PANTHER" id="PTHR46186">
    <property type="entry name" value="CYSTATIN"/>
    <property type="match status" value="1"/>
</dbReference>
<dbReference type="SUPFAM" id="SSF54403">
    <property type="entry name" value="Cystatin/monellin"/>
    <property type="match status" value="1"/>
</dbReference>
<dbReference type="EMBL" id="GBXM01009840">
    <property type="protein sequence ID" value="JAH98737.1"/>
    <property type="molecule type" value="Transcribed_RNA"/>
</dbReference>
<dbReference type="RefSeq" id="XP_035264197.1">
    <property type="nucleotide sequence ID" value="XM_035408306.1"/>
</dbReference>
<feature type="signal peptide" evidence="5">
    <location>
        <begin position="1"/>
        <end position="19"/>
    </location>
</feature>
<keyword evidence="3" id="KW-0789">Thiol protease inhibitor</keyword>
<comment type="similarity">
    <text evidence="1">Belongs to the cystatin family.</text>
</comment>
<sequence>MMGILQFFCMLLFFSLVAAAPPGPVVDVDSNDPEVQACASFALEAFNHFNQDPHLYAITKFTSVKRANIGGGMYDIEVEVGKTKCLKESNADPSSSCAVINPEAKVQHCHFIVLSAPWKHQRTLIQSSCVAP</sequence>
<reference evidence="7" key="1">
    <citation type="submission" date="2014-11" db="EMBL/GenBank/DDBJ databases">
        <authorList>
            <person name="Amaro Gonzalez C."/>
        </authorList>
    </citation>
    <scope>NUCLEOTIDE SEQUENCE</scope>
</reference>
<evidence type="ECO:0000256" key="3">
    <source>
        <dbReference type="ARBA" id="ARBA00022704"/>
    </source>
</evidence>
<evidence type="ECO:0000256" key="2">
    <source>
        <dbReference type="ARBA" id="ARBA00022690"/>
    </source>
</evidence>
<feature type="domain" description="Cystatin" evidence="6">
    <location>
        <begin position="20"/>
        <end position="130"/>
    </location>
</feature>
<dbReference type="AlphaFoldDB" id="A0A0E9X7P9"/>
<evidence type="ECO:0000256" key="4">
    <source>
        <dbReference type="ARBA" id="ARBA00023157"/>
    </source>
</evidence>
<proteinExistence type="inferred from homology"/>
<dbReference type="OrthoDB" id="8886803at2759"/>
<dbReference type="GO" id="GO:0005737">
    <property type="term" value="C:cytoplasm"/>
    <property type="evidence" value="ECO:0007669"/>
    <property type="project" value="TreeGrafter"/>
</dbReference>
<evidence type="ECO:0000259" key="6">
    <source>
        <dbReference type="SMART" id="SM00043"/>
    </source>
</evidence>
<dbReference type="FunFam" id="3.10.450.10:FF:000004">
    <property type="entry name" value="Cystatin C"/>
    <property type="match status" value="1"/>
</dbReference>
<evidence type="ECO:0000256" key="1">
    <source>
        <dbReference type="ARBA" id="ARBA00009403"/>
    </source>
</evidence>
<dbReference type="PANTHER" id="PTHR46186:SF2">
    <property type="entry name" value="CYSTATIN"/>
    <property type="match status" value="1"/>
</dbReference>
<reference evidence="7" key="2">
    <citation type="journal article" date="2015" name="Fish Shellfish Immunol.">
        <title>Early steps in the European eel (Anguilla anguilla)-Vibrio vulnificus interaction in the gills: Role of the RtxA13 toxin.</title>
        <authorList>
            <person name="Callol A."/>
            <person name="Pajuelo D."/>
            <person name="Ebbesson L."/>
            <person name="Teles M."/>
            <person name="MacKenzie S."/>
            <person name="Amaro C."/>
        </authorList>
    </citation>
    <scope>NUCLEOTIDE SEQUENCE</scope>
</reference>
<organism evidence="7">
    <name type="scientific">Anguilla anguilla</name>
    <name type="common">European freshwater eel</name>
    <name type="synonym">Muraena anguilla</name>
    <dbReference type="NCBI Taxonomy" id="7936"/>
    <lineage>
        <taxon>Eukaryota</taxon>
        <taxon>Metazoa</taxon>
        <taxon>Chordata</taxon>
        <taxon>Craniata</taxon>
        <taxon>Vertebrata</taxon>
        <taxon>Euteleostomi</taxon>
        <taxon>Actinopterygii</taxon>
        <taxon>Neopterygii</taxon>
        <taxon>Teleostei</taxon>
        <taxon>Anguilliformes</taxon>
        <taxon>Anguillidae</taxon>
        <taxon>Anguilla</taxon>
    </lineage>
</organism>